<evidence type="ECO:0000313" key="2">
    <source>
        <dbReference type="EMBL" id="KAG2607908.1"/>
    </source>
</evidence>
<protein>
    <submittedName>
        <fullName evidence="2">Uncharacterized protein</fullName>
    </submittedName>
</protein>
<evidence type="ECO:0000313" key="3">
    <source>
        <dbReference type="Proteomes" id="UP000823388"/>
    </source>
</evidence>
<name>A0A8T0TE48_PANVG</name>
<proteinExistence type="predicted"/>
<accession>A0A8T0TE48</accession>
<organism evidence="2 3">
    <name type="scientific">Panicum virgatum</name>
    <name type="common">Blackwell switchgrass</name>
    <dbReference type="NCBI Taxonomy" id="38727"/>
    <lineage>
        <taxon>Eukaryota</taxon>
        <taxon>Viridiplantae</taxon>
        <taxon>Streptophyta</taxon>
        <taxon>Embryophyta</taxon>
        <taxon>Tracheophyta</taxon>
        <taxon>Spermatophyta</taxon>
        <taxon>Magnoliopsida</taxon>
        <taxon>Liliopsida</taxon>
        <taxon>Poales</taxon>
        <taxon>Poaceae</taxon>
        <taxon>PACMAD clade</taxon>
        <taxon>Panicoideae</taxon>
        <taxon>Panicodae</taxon>
        <taxon>Paniceae</taxon>
        <taxon>Panicinae</taxon>
        <taxon>Panicum</taxon>
        <taxon>Panicum sect. Hiantes</taxon>
    </lineage>
</organism>
<keyword evidence="1" id="KW-1133">Transmembrane helix</keyword>
<keyword evidence="1" id="KW-0472">Membrane</keyword>
<dbReference type="AlphaFoldDB" id="A0A8T0TE48"/>
<evidence type="ECO:0000256" key="1">
    <source>
        <dbReference type="SAM" id="Phobius"/>
    </source>
</evidence>
<reference evidence="2 3" key="1">
    <citation type="submission" date="2020-05" db="EMBL/GenBank/DDBJ databases">
        <title>WGS assembly of Panicum virgatum.</title>
        <authorList>
            <person name="Lovell J.T."/>
            <person name="Jenkins J."/>
            <person name="Shu S."/>
            <person name="Juenger T.E."/>
            <person name="Schmutz J."/>
        </authorList>
    </citation>
    <scope>NUCLEOTIDE SEQUENCE [LARGE SCALE GENOMIC DNA]</scope>
    <source>
        <strain evidence="3">cv. AP13</strain>
    </source>
</reference>
<sequence length="116" mass="11708">MLVATTAVRTTAATSAAAAAAAATTRVAAFLGRVFLLRGVGFGIIVAVVARLELLCTGDAPVVGVEALVDGGELGEDAVEFGGVSLRIDGADHGRRCPTTGLWYQIDMASGFARSA</sequence>
<dbReference type="Proteomes" id="UP000823388">
    <property type="component" value="Chromosome 4N"/>
</dbReference>
<gene>
    <name evidence="2" type="ORF">PVAP13_4NG297266</name>
</gene>
<keyword evidence="3" id="KW-1185">Reference proteome</keyword>
<keyword evidence="1" id="KW-0812">Transmembrane</keyword>
<comment type="caution">
    <text evidence="2">The sequence shown here is derived from an EMBL/GenBank/DDBJ whole genome shotgun (WGS) entry which is preliminary data.</text>
</comment>
<dbReference type="EMBL" id="CM029044">
    <property type="protein sequence ID" value="KAG2607908.1"/>
    <property type="molecule type" value="Genomic_DNA"/>
</dbReference>
<feature type="transmembrane region" description="Helical" evidence="1">
    <location>
        <begin position="30"/>
        <end position="50"/>
    </location>
</feature>